<dbReference type="Proteomes" id="UP001288387">
    <property type="component" value="Unassembled WGS sequence"/>
</dbReference>
<reference evidence="1" key="1">
    <citation type="submission" date="2023-12" db="EMBL/GenBank/DDBJ databases">
        <title>'Antibacterial potential of Stenotrophomonas maltophilia cystic fibrosis isolates' (manuscript under preparation).</title>
        <authorList>
            <person name="Crisan C.V."/>
            <person name="Pettis M."/>
            <person name="Goldberg J.B."/>
        </authorList>
    </citation>
    <scope>NUCLEOTIDE SEQUENCE</scope>
    <source>
        <strain evidence="1">CCV129</strain>
    </source>
</reference>
<name>A0AAJ2WKS5_STEMA</name>
<dbReference type="CDD" id="cd02440">
    <property type="entry name" value="AdoMet_MTases"/>
    <property type="match status" value="1"/>
</dbReference>
<dbReference type="PANTHER" id="PTHR43861:SF6">
    <property type="entry name" value="METHYLTRANSFERASE TYPE 11"/>
    <property type="match status" value="1"/>
</dbReference>
<dbReference type="Gene3D" id="3.40.50.150">
    <property type="entry name" value="Vaccinia Virus protein VP39"/>
    <property type="match status" value="1"/>
</dbReference>
<protein>
    <submittedName>
        <fullName evidence="1">Class I SAM-dependent methyltransferase</fullName>
        <ecNumber evidence="1">2.1.1.-</ecNumber>
    </submittedName>
</protein>
<evidence type="ECO:0000313" key="1">
    <source>
        <dbReference type="EMBL" id="MDZ5764473.1"/>
    </source>
</evidence>
<dbReference type="SUPFAM" id="SSF53335">
    <property type="entry name" value="S-adenosyl-L-methionine-dependent methyltransferases"/>
    <property type="match status" value="1"/>
</dbReference>
<dbReference type="EMBL" id="JAXRVB010000006">
    <property type="protein sequence ID" value="MDZ5764473.1"/>
    <property type="molecule type" value="Genomic_DNA"/>
</dbReference>
<dbReference type="EC" id="2.1.1.-" evidence="1"/>
<sequence length="311" mass="33669">MSTPIDFDHVRDRPCPGCGARDAVPFADEKLDPARVNDFTYASRKDPEFMCLWLVRCLRCDLVFAPRPPSHDFLSQAYADAAYDSTPEAAAAAASYARALAPHLQQLAHRRGAVDVGAGSGPLLPYLQHAGFSPVIGVEPSRAAIDAAPAAVRPMLVEAMFDPDLLADQSISLVCSFMTLEHVAEPGDLVRSAHTLLQPGGKLAVVVHNWRAPLNRLLGLRSPIIDVEHLQLFSDRSVAALLESNGFQLVRVDSIRNAYPLRYWVRLTPLPGGVKSLLLRCLERIGLAGMMIPLRVGNIMAVGTKPASTPA</sequence>
<dbReference type="RefSeq" id="WP_099551415.1">
    <property type="nucleotide sequence ID" value="NZ_JAKJQX010000028.1"/>
</dbReference>
<proteinExistence type="predicted"/>
<dbReference type="InterPro" id="IPR029063">
    <property type="entry name" value="SAM-dependent_MTases_sf"/>
</dbReference>
<keyword evidence="1" id="KW-0489">Methyltransferase</keyword>
<accession>A0AAJ2WKS5</accession>
<organism evidence="1 2">
    <name type="scientific">Stenotrophomonas maltophilia</name>
    <name type="common">Pseudomonas maltophilia</name>
    <name type="synonym">Xanthomonas maltophilia</name>
    <dbReference type="NCBI Taxonomy" id="40324"/>
    <lineage>
        <taxon>Bacteria</taxon>
        <taxon>Pseudomonadati</taxon>
        <taxon>Pseudomonadota</taxon>
        <taxon>Gammaproteobacteria</taxon>
        <taxon>Lysobacterales</taxon>
        <taxon>Lysobacteraceae</taxon>
        <taxon>Stenotrophomonas</taxon>
        <taxon>Stenotrophomonas maltophilia group</taxon>
    </lineage>
</organism>
<gene>
    <name evidence="1" type="ORF">U4I38_08310</name>
</gene>
<dbReference type="GO" id="GO:0032259">
    <property type="term" value="P:methylation"/>
    <property type="evidence" value="ECO:0007669"/>
    <property type="project" value="UniProtKB-KW"/>
</dbReference>
<keyword evidence="1" id="KW-0808">Transferase</keyword>
<evidence type="ECO:0000313" key="2">
    <source>
        <dbReference type="Proteomes" id="UP001288387"/>
    </source>
</evidence>
<dbReference type="GO" id="GO:0008168">
    <property type="term" value="F:methyltransferase activity"/>
    <property type="evidence" value="ECO:0007669"/>
    <property type="project" value="UniProtKB-KW"/>
</dbReference>
<comment type="caution">
    <text evidence="1">The sequence shown here is derived from an EMBL/GenBank/DDBJ whole genome shotgun (WGS) entry which is preliminary data.</text>
</comment>
<dbReference type="AlphaFoldDB" id="A0AAJ2WKS5"/>
<dbReference type="PANTHER" id="PTHR43861">
    <property type="entry name" value="TRANS-ACONITATE 2-METHYLTRANSFERASE-RELATED"/>
    <property type="match status" value="1"/>
</dbReference>
<dbReference type="Pfam" id="PF13489">
    <property type="entry name" value="Methyltransf_23"/>
    <property type="match status" value="1"/>
</dbReference>